<dbReference type="Proteomes" id="UP000250235">
    <property type="component" value="Unassembled WGS sequence"/>
</dbReference>
<dbReference type="InterPro" id="IPR000905">
    <property type="entry name" value="Gcp-like_dom"/>
</dbReference>
<evidence type="ECO:0000256" key="4">
    <source>
        <dbReference type="ARBA" id="ARBA00022694"/>
    </source>
</evidence>
<evidence type="ECO:0000256" key="1">
    <source>
        <dbReference type="ARBA" id="ARBA00004496"/>
    </source>
</evidence>
<dbReference type="GO" id="GO:0002949">
    <property type="term" value="P:tRNA threonylcarbamoyladenosine modification"/>
    <property type="evidence" value="ECO:0007669"/>
    <property type="project" value="InterPro"/>
</dbReference>
<dbReference type="InterPro" id="IPR043129">
    <property type="entry name" value="ATPase_NBD"/>
</dbReference>
<feature type="domain" description="Gcp-like" evidence="5">
    <location>
        <begin position="61"/>
        <end position="186"/>
    </location>
</feature>
<dbReference type="SUPFAM" id="SSF53067">
    <property type="entry name" value="Actin-like ATPase domain"/>
    <property type="match status" value="2"/>
</dbReference>
<dbReference type="PANTHER" id="PTHR36842">
    <property type="entry name" value="PROTEIN TOLB HOMOLOG"/>
    <property type="match status" value="1"/>
</dbReference>
<keyword evidence="3" id="KW-0963">Cytoplasm</keyword>
<dbReference type="AlphaFoldDB" id="A0A2Z7A0M7"/>
<dbReference type="Pfam" id="PF07676">
    <property type="entry name" value="PD40"/>
    <property type="match status" value="2"/>
</dbReference>
<evidence type="ECO:0000313" key="7">
    <source>
        <dbReference type="Proteomes" id="UP000250235"/>
    </source>
</evidence>
<dbReference type="Pfam" id="PF00814">
    <property type="entry name" value="TsaD"/>
    <property type="match status" value="1"/>
</dbReference>
<evidence type="ECO:0000256" key="3">
    <source>
        <dbReference type="ARBA" id="ARBA00022490"/>
    </source>
</evidence>
<dbReference type="Gene3D" id="2.120.10.30">
    <property type="entry name" value="TolB, C-terminal domain"/>
    <property type="match status" value="2"/>
</dbReference>
<dbReference type="NCBIfam" id="TIGR03725">
    <property type="entry name" value="T6A_YeaZ"/>
    <property type="match status" value="1"/>
</dbReference>
<accession>A0A2Z7A0M7</accession>
<evidence type="ECO:0000313" key="6">
    <source>
        <dbReference type="EMBL" id="KZV14979.1"/>
    </source>
</evidence>
<comment type="subcellular location">
    <subcellularLocation>
        <location evidence="1">Cytoplasm</location>
    </subcellularLocation>
</comment>
<dbReference type="Gene3D" id="3.30.420.40">
    <property type="match status" value="2"/>
</dbReference>
<dbReference type="SUPFAM" id="SSF69304">
    <property type="entry name" value="Tricorn protease N-terminal domain"/>
    <property type="match status" value="1"/>
</dbReference>
<dbReference type="GO" id="GO:0005737">
    <property type="term" value="C:cytoplasm"/>
    <property type="evidence" value="ECO:0007669"/>
    <property type="project" value="UniProtKB-SubCell"/>
</dbReference>
<proteinExistence type="inferred from homology"/>
<dbReference type="InterPro" id="IPR011042">
    <property type="entry name" value="6-blade_b-propeller_TolB-like"/>
</dbReference>
<keyword evidence="7" id="KW-1185">Reference proteome</keyword>
<keyword evidence="4" id="KW-0819">tRNA processing</keyword>
<dbReference type="InterPro" id="IPR022496">
    <property type="entry name" value="T6A_TsaB"/>
</dbReference>
<dbReference type="InterPro" id="IPR011659">
    <property type="entry name" value="WD40"/>
</dbReference>
<gene>
    <name evidence="6" type="ORF">F511_09448</name>
</gene>
<dbReference type="FunFam" id="3.30.420.40:FF:000097">
    <property type="entry name" value="tRNA threonylcarbamoyladenosine biosynthesis protein TsaB"/>
    <property type="match status" value="1"/>
</dbReference>
<reference evidence="6 7" key="1">
    <citation type="journal article" date="2015" name="Proc. Natl. Acad. Sci. U.S.A.">
        <title>The resurrection genome of Boea hygrometrica: A blueprint for survival of dehydration.</title>
        <authorList>
            <person name="Xiao L."/>
            <person name="Yang G."/>
            <person name="Zhang L."/>
            <person name="Yang X."/>
            <person name="Zhao S."/>
            <person name="Ji Z."/>
            <person name="Zhou Q."/>
            <person name="Hu M."/>
            <person name="Wang Y."/>
            <person name="Chen M."/>
            <person name="Xu Y."/>
            <person name="Jin H."/>
            <person name="Xiao X."/>
            <person name="Hu G."/>
            <person name="Bao F."/>
            <person name="Hu Y."/>
            <person name="Wan P."/>
            <person name="Li L."/>
            <person name="Deng X."/>
            <person name="Kuang T."/>
            <person name="Xiang C."/>
            <person name="Zhu J.K."/>
            <person name="Oliver M.J."/>
            <person name="He Y."/>
        </authorList>
    </citation>
    <scope>NUCLEOTIDE SEQUENCE [LARGE SCALE GENOMIC DNA]</scope>
    <source>
        <strain evidence="7">cv. XS01</strain>
    </source>
</reference>
<evidence type="ECO:0000259" key="5">
    <source>
        <dbReference type="Pfam" id="PF00814"/>
    </source>
</evidence>
<comment type="similarity">
    <text evidence="2">Belongs to the TolB family.</text>
</comment>
<dbReference type="OrthoDB" id="8300682at2759"/>
<protein>
    <recommendedName>
        <fullName evidence="5">Gcp-like domain-containing protein</fullName>
    </recommendedName>
</protein>
<name>A0A2Z7A0M7_9LAMI</name>
<organism evidence="6 7">
    <name type="scientific">Dorcoceras hygrometricum</name>
    <dbReference type="NCBI Taxonomy" id="472368"/>
    <lineage>
        <taxon>Eukaryota</taxon>
        <taxon>Viridiplantae</taxon>
        <taxon>Streptophyta</taxon>
        <taxon>Embryophyta</taxon>
        <taxon>Tracheophyta</taxon>
        <taxon>Spermatophyta</taxon>
        <taxon>Magnoliopsida</taxon>
        <taxon>eudicotyledons</taxon>
        <taxon>Gunneridae</taxon>
        <taxon>Pentapetalae</taxon>
        <taxon>asterids</taxon>
        <taxon>lamiids</taxon>
        <taxon>Lamiales</taxon>
        <taxon>Gesneriaceae</taxon>
        <taxon>Didymocarpoideae</taxon>
        <taxon>Trichosporeae</taxon>
        <taxon>Loxocarpinae</taxon>
        <taxon>Dorcoceras</taxon>
    </lineage>
</organism>
<sequence>MRALPGANGGKISRRSGRNTGVARAVSRYHGATMNLLAIETATEACSVALVHGDTVIARSELAPRRHAERVLPMADELLAEAGLGRHALDAIAVGRGPGAFTGVRLAVSLAQGMALALELPVVAVSSLAALALEAPDDGDAGTAILAVIDARMGEIYAACYRRDDEGGLVALADECVCSADVLQLPEARAWQVVGSGWATYESVLRDRLGVSPRFADGARYPQAVHVAELAAREFRAGRALPPEQALPVYLRDKNDCAFQGEVPVERPSALRRLSSKIAVLIPALLLLQACASPSHSPQSGIRNVTDDPAGVDYGPHFSPDGRFLIFDRRALVGGGRWTTYIIPFDGGAPRPLSAGAVPVQQTRTRWSPKGDLIAFTGIGPGGAAATWLMDKDGSHLRRAPSPGQGGAFYPSWYPDGRHILETVYDDNTLRSVDIRTGAVAKIGTTPDLMIGMASVSPDGKWIAAAAQLREGRPYEQRANQIWLIGSDGHAHPLLADPHQGRAPAWSPDGSRIVFESNQGSPRPAFYATFVANVDGSGLEQLTSFDRNTQHPVFSPDAKWIAFSERTAKLFGAHAQSVAVMRDSGRGPGGCAGPVFRLLKPCAMMRRDVGGAGQSLSANNAGGNRANRRERMTAVYDRADVKAGACSYILMGLLQRLDAQSPGLIDELAKGVEGDFEAVESQGEVVPLVTAIFQEAQAILRRAGRHGQLSVKG</sequence>
<evidence type="ECO:0000256" key="2">
    <source>
        <dbReference type="ARBA" id="ARBA00009820"/>
    </source>
</evidence>
<dbReference type="EMBL" id="KV020142">
    <property type="protein sequence ID" value="KZV14979.1"/>
    <property type="molecule type" value="Genomic_DNA"/>
</dbReference>
<dbReference type="CDD" id="cd24032">
    <property type="entry name" value="ASKHA_NBD_TsaB"/>
    <property type="match status" value="1"/>
</dbReference>
<dbReference type="PANTHER" id="PTHR36842:SF1">
    <property type="entry name" value="PROTEIN TOLB"/>
    <property type="match status" value="1"/>
</dbReference>